<dbReference type="RefSeq" id="WP_005793821.1">
    <property type="nucleotide sequence ID" value="NZ_ACQT01000014.1"/>
</dbReference>
<evidence type="ECO:0000313" key="1">
    <source>
        <dbReference type="EMBL" id="EER61565.1"/>
    </source>
</evidence>
<comment type="caution">
    <text evidence="1">The sequence shown here is derived from an EMBL/GenBank/DDBJ whole genome shotgun (WGS) entry which is preliminary data.</text>
</comment>
<organism evidence="1 2">
    <name type="scientific">Acidovorax delafieldii 2AN</name>
    <dbReference type="NCBI Taxonomy" id="573060"/>
    <lineage>
        <taxon>Bacteria</taxon>
        <taxon>Pseudomonadati</taxon>
        <taxon>Pseudomonadota</taxon>
        <taxon>Betaproteobacteria</taxon>
        <taxon>Burkholderiales</taxon>
        <taxon>Comamonadaceae</taxon>
        <taxon>Acidovorax</taxon>
    </lineage>
</organism>
<dbReference type="EMBL" id="ACQT01000014">
    <property type="protein sequence ID" value="EER61565.1"/>
    <property type="molecule type" value="Genomic_DNA"/>
</dbReference>
<proteinExistence type="predicted"/>
<protein>
    <submittedName>
        <fullName evidence="1">Uncharacterized protein</fullName>
    </submittedName>
</protein>
<dbReference type="PATRIC" id="fig|573060.9.peg.4328"/>
<name>C5T1X0_ACIDE</name>
<dbReference type="Proteomes" id="UP000003856">
    <property type="component" value="Unassembled WGS sequence"/>
</dbReference>
<gene>
    <name evidence="1" type="ORF">AcdelDRAFT_0900</name>
</gene>
<reference evidence="1 2" key="1">
    <citation type="submission" date="2009-05" db="EMBL/GenBank/DDBJ databases">
        <title>The draft genome of Acidovorax delafieldii 2AN.</title>
        <authorList>
            <consortium name="US DOE Joint Genome Institute (JGI-PGF)"/>
            <person name="Lucas S."/>
            <person name="Copeland A."/>
            <person name="Lapidus A."/>
            <person name="Glavina del Rio T."/>
            <person name="Tice H."/>
            <person name="Bruce D."/>
            <person name="Goodwin L."/>
            <person name="Pitluck S."/>
            <person name="Larimer F."/>
            <person name="Land M.L."/>
            <person name="Hauser L."/>
            <person name="Shelobolina E.S."/>
            <person name="Picardal F."/>
            <person name="Roden E."/>
            <person name="Emerson D."/>
        </authorList>
    </citation>
    <scope>NUCLEOTIDE SEQUENCE [LARGE SCALE GENOMIC DNA]</scope>
    <source>
        <strain evidence="1 2">2AN</strain>
    </source>
</reference>
<evidence type="ECO:0000313" key="2">
    <source>
        <dbReference type="Proteomes" id="UP000003856"/>
    </source>
</evidence>
<accession>C5T1X0</accession>
<dbReference type="AlphaFoldDB" id="C5T1X0"/>
<keyword evidence="2" id="KW-1185">Reference proteome</keyword>
<sequence length="82" mass="8520">MSQSVLVRTPNTTAVTVVNERAVVVSRPDPFSTVVMRGVPGTGGASGALLAVNRLSEFDTEQKKADARANIGLAVIDGGTFF</sequence>